<evidence type="ECO:0000313" key="1">
    <source>
        <dbReference type="EMBL" id="SEN36228.1"/>
    </source>
</evidence>
<dbReference type="RefSeq" id="WP_090632849.1">
    <property type="nucleotide sequence ID" value="NZ_FOCP01000015.1"/>
</dbReference>
<sequence length="94" mass="11570">MPLRKLVREFNMYLKNNESLLERDFKHVADKIELHWGYPEFYPFINKLLVNDHDRKRNGFPQEVMEEIHTLYEIHCEKYPELRSAVKTDSQRYQ</sequence>
<proteinExistence type="predicted"/>
<dbReference type="EMBL" id="FOCP01000015">
    <property type="protein sequence ID" value="SEN36228.1"/>
    <property type="molecule type" value="Genomic_DNA"/>
</dbReference>
<dbReference type="OrthoDB" id="8549182at2"/>
<dbReference type="AlphaFoldDB" id="A0A1H8FYP7"/>
<protein>
    <submittedName>
        <fullName evidence="1">Uncharacterized protein</fullName>
    </submittedName>
</protein>
<dbReference type="Proteomes" id="UP000199459">
    <property type="component" value="Unassembled WGS sequence"/>
</dbReference>
<accession>A0A1H8FYP7</accession>
<organism evidence="1 2">
    <name type="scientific">Nitrosomonas marina</name>
    <dbReference type="NCBI Taxonomy" id="917"/>
    <lineage>
        <taxon>Bacteria</taxon>
        <taxon>Pseudomonadati</taxon>
        <taxon>Pseudomonadota</taxon>
        <taxon>Betaproteobacteria</taxon>
        <taxon>Nitrosomonadales</taxon>
        <taxon>Nitrosomonadaceae</taxon>
        <taxon>Nitrosomonas</taxon>
    </lineage>
</organism>
<gene>
    <name evidence="1" type="ORF">SAMN05216325_11525</name>
</gene>
<dbReference type="STRING" id="917.SAMN05216326_1183"/>
<evidence type="ECO:0000313" key="2">
    <source>
        <dbReference type="Proteomes" id="UP000199459"/>
    </source>
</evidence>
<reference evidence="1 2" key="1">
    <citation type="submission" date="2016-10" db="EMBL/GenBank/DDBJ databases">
        <authorList>
            <person name="de Groot N.N."/>
        </authorList>
    </citation>
    <scope>NUCLEOTIDE SEQUENCE [LARGE SCALE GENOMIC DNA]</scope>
    <source>
        <strain evidence="1 2">Nm22</strain>
    </source>
</reference>
<name>A0A1H8FYP7_9PROT</name>